<evidence type="ECO:0000313" key="2">
    <source>
        <dbReference type="EMBL" id="RNB91084.1"/>
    </source>
</evidence>
<proteinExistence type="predicted"/>
<comment type="caution">
    <text evidence="2">The sequence shown here is derived from an EMBL/GenBank/DDBJ whole genome shotgun (WGS) entry which is preliminary data.</text>
</comment>
<feature type="chain" id="PRO_5039267778" description="Copper amine oxidase" evidence="1">
    <location>
        <begin position="23"/>
        <end position="199"/>
    </location>
</feature>
<keyword evidence="3" id="KW-1185">Reference proteome</keyword>
<dbReference type="EMBL" id="RHHQ01000006">
    <property type="protein sequence ID" value="RNB91084.1"/>
    <property type="molecule type" value="Genomic_DNA"/>
</dbReference>
<dbReference type="AlphaFoldDB" id="A0A3M8DT28"/>
<keyword evidence="1" id="KW-0732">Signal</keyword>
<reference evidence="2 3" key="1">
    <citation type="submission" date="2018-10" db="EMBL/GenBank/DDBJ databases">
        <title>Phylogenomics of Brevibacillus.</title>
        <authorList>
            <person name="Dunlap C."/>
        </authorList>
    </citation>
    <scope>NUCLEOTIDE SEQUENCE [LARGE SCALE GENOMIC DNA]</scope>
    <source>
        <strain evidence="2 3">JCM 15716</strain>
    </source>
</reference>
<evidence type="ECO:0008006" key="4">
    <source>
        <dbReference type="Google" id="ProtNLM"/>
    </source>
</evidence>
<evidence type="ECO:0000313" key="3">
    <source>
        <dbReference type="Proteomes" id="UP000271031"/>
    </source>
</evidence>
<feature type="signal peptide" evidence="1">
    <location>
        <begin position="1"/>
        <end position="22"/>
    </location>
</feature>
<protein>
    <recommendedName>
        <fullName evidence="4">Copper amine oxidase</fullName>
    </recommendedName>
</protein>
<dbReference type="RefSeq" id="WP_122916936.1">
    <property type="nucleotide sequence ID" value="NZ_RHHQ01000006.1"/>
</dbReference>
<gene>
    <name evidence="2" type="ORF">EDM56_05715</name>
</gene>
<dbReference type="Proteomes" id="UP000271031">
    <property type="component" value="Unassembled WGS sequence"/>
</dbReference>
<organism evidence="2 3">
    <name type="scientific">Brevibacillus fluminis</name>
    <dbReference type="NCBI Taxonomy" id="511487"/>
    <lineage>
        <taxon>Bacteria</taxon>
        <taxon>Bacillati</taxon>
        <taxon>Bacillota</taxon>
        <taxon>Bacilli</taxon>
        <taxon>Bacillales</taxon>
        <taxon>Paenibacillaceae</taxon>
        <taxon>Brevibacillus</taxon>
    </lineage>
</organism>
<accession>A0A3M8DT28</accession>
<evidence type="ECO:0000256" key="1">
    <source>
        <dbReference type="SAM" id="SignalP"/>
    </source>
</evidence>
<dbReference type="OrthoDB" id="2465993at2"/>
<name>A0A3M8DT28_9BACL</name>
<sequence length="199" mass="21472">MRKAAIVACATIAMAIAGTASTAIGDGNVKVVVDGNLVGSEFAASDTDSLQQLVGTMGGLSAYDKKAGKLAVEKPKVNVLLLEGVQQYKNKSIVFTNPIQGYGDKDVPRSFNAFVEIDNAPVSNELKVRLVLIGPDGKTVDRGKEWTYSTKNGTSFYFSEPFISTKLEQYGTYTLQVCMKTEKYDNYVVVGENSFTVGR</sequence>